<evidence type="ECO:0000313" key="1">
    <source>
        <dbReference type="EMBL" id="KAH6930020.1"/>
    </source>
</evidence>
<dbReference type="Proteomes" id="UP000821845">
    <property type="component" value="Chromosome 5"/>
</dbReference>
<name>A0ACB7S680_HYAAI</name>
<reference evidence="1" key="1">
    <citation type="submission" date="2020-05" db="EMBL/GenBank/DDBJ databases">
        <title>Large-scale comparative analyses of tick genomes elucidate their genetic diversity and vector capacities.</title>
        <authorList>
            <person name="Jia N."/>
            <person name="Wang J."/>
            <person name="Shi W."/>
            <person name="Du L."/>
            <person name="Sun Y."/>
            <person name="Zhan W."/>
            <person name="Jiang J."/>
            <person name="Wang Q."/>
            <person name="Zhang B."/>
            <person name="Ji P."/>
            <person name="Sakyi L.B."/>
            <person name="Cui X."/>
            <person name="Yuan T."/>
            <person name="Jiang B."/>
            <person name="Yang W."/>
            <person name="Lam T.T.-Y."/>
            <person name="Chang Q."/>
            <person name="Ding S."/>
            <person name="Wang X."/>
            <person name="Zhu J."/>
            <person name="Ruan X."/>
            <person name="Zhao L."/>
            <person name="Wei J."/>
            <person name="Que T."/>
            <person name="Du C."/>
            <person name="Cheng J."/>
            <person name="Dai P."/>
            <person name="Han X."/>
            <person name="Huang E."/>
            <person name="Gao Y."/>
            <person name="Liu J."/>
            <person name="Shao H."/>
            <person name="Ye R."/>
            <person name="Li L."/>
            <person name="Wei W."/>
            <person name="Wang X."/>
            <person name="Wang C."/>
            <person name="Yang T."/>
            <person name="Huo Q."/>
            <person name="Li W."/>
            <person name="Guo W."/>
            <person name="Chen H."/>
            <person name="Zhou L."/>
            <person name="Ni X."/>
            <person name="Tian J."/>
            <person name="Zhou Y."/>
            <person name="Sheng Y."/>
            <person name="Liu T."/>
            <person name="Pan Y."/>
            <person name="Xia L."/>
            <person name="Li J."/>
            <person name="Zhao F."/>
            <person name="Cao W."/>
        </authorList>
    </citation>
    <scope>NUCLEOTIDE SEQUENCE</scope>
    <source>
        <strain evidence="1">Hyas-2018</strain>
    </source>
</reference>
<comment type="caution">
    <text evidence="1">The sequence shown here is derived from an EMBL/GenBank/DDBJ whole genome shotgun (WGS) entry which is preliminary data.</text>
</comment>
<proteinExistence type="predicted"/>
<protein>
    <submittedName>
        <fullName evidence="1">Uncharacterized protein</fullName>
    </submittedName>
</protein>
<sequence>MPAKTPFSEDEKDLVQDLVLKYKTVIENKRTDAISINAKAKAREKLCKEFNSRPFMRPRDVKQLKKLWDNMKQRWKREKAKQIRDVLTTGGGLPPPPMDERLVQIEAIVPHLTTRVTNPFDSDRPLAMPAAQSASEILNGMICENGPADNRTEELSQTDIAAMQSLLQSSCTPSVVGEDRLCLDDPEVDADMSQEEAAEPAMFTSTKSSKRRRLLKAEETSMLLLQQLADECLDASSSDDDESQIYANKFAEVLAEPLDVPKVNGYVWNVVSNYSDKQLAGFPGVIVCIDGTYIPMRCPANRIRSTYINRHDEVSVTMQGICDSKGGFQDAFTGPPGKVHDSRVPSLSSVQQYLPTLYQRWLHLHMTELLELSSFLEWSRFQSSEACLISVDDDKGSKVWKPDLFVKQSVLLHMLAF</sequence>
<gene>
    <name evidence="1" type="ORF">HPB50_007966</name>
</gene>
<accession>A0ACB7S680</accession>
<dbReference type="EMBL" id="CM023485">
    <property type="protein sequence ID" value="KAH6930020.1"/>
    <property type="molecule type" value="Genomic_DNA"/>
</dbReference>
<keyword evidence="2" id="KW-1185">Reference proteome</keyword>
<evidence type="ECO:0000313" key="2">
    <source>
        <dbReference type="Proteomes" id="UP000821845"/>
    </source>
</evidence>
<organism evidence="1 2">
    <name type="scientific">Hyalomma asiaticum</name>
    <name type="common">Tick</name>
    <dbReference type="NCBI Taxonomy" id="266040"/>
    <lineage>
        <taxon>Eukaryota</taxon>
        <taxon>Metazoa</taxon>
        <taxon>Ecdysozoa</taxon>
        <taxon>Arthropoda</taxon>
        <taxon>Chelicerata</taxon>
        <taxon>Arachnida</taxon>
        <taxon>Acari</taxon>
        <taxon>Parasitiformes</taxon>
        <taxon>Ixodida</taxon>
        <taxon>Ixodoidea</taxon>
        <taxon>Ixodidae</taxon>
        <taxon>Hyalomminae</taxon>
        <taxon>Hyalomma</taxon>
    </lineage>
</organism>